<dbReference type="Gene3D" id="1.10.630.10">
    <property type="entry name" value="Cytochrome P450"/>
    <property type="match status" value="1"/>
</dbReference>
<accession>A0A6A5SL56</accession>
<evidence type="ECO:0000256" key="3">
    <source>
        <dbReference type="ARBA" id="ARBA00010617"/>
    </source>
</evidence>
<evidence type="ECO:0000256" key="6">
    <source>
        <dbReference type="ARBA" id="ARBA00023004"/>
    </source>
</evidence>
<dbReference type="EMBL" id="ML976056">
    <property type="protein sequence ID" value="KAF1940883.1"/>
    <property type="molecule type" value="Genomic_DNA"/>
</dbReference>
<dbReference type="PANTHER" id="PTHR46206">
    <property type="entry name" value="CYTOCHROME P450"/>
    <property type="match status" value="1"/>
</dbReference>
<dbReference type="InterPro" id="IPR036396">
    <property type="entry name" value="Cyt_P450_sf"/>
</dbReference>
<dbReference type="InterPro" id="IPR002403">
    <property type="entry name" value="Cyt_P450_E_grp-IV"/>
</dbReference>
<keyword evidence="5" id="KW-0560">Oxidoreductase</keyword>
<evidence type="ECO:0000313" key="10">
    <source>
        <dbReference type="EMBL" id="KAF1940883.1"/>
    </source>
</evidence>
<organism evidence="10 11">
    <name type="scientific">Clathrospora elynae</name>
    <dbReference type="NCBI Taxonomy" id="706981"/>
    <lineage>
        <taxon>Eukaryota</taxon>
        <taxon>Fungi</taxon>
        <taxon>Dikarya</taxon>
        <taxon>Ascomycota</taxon>
        <taxon>Pezizomycotina</taxon>
        <taxon>Dothideomycetes</taxon>
        <taxon>Pleosporomycetidae</taxon>
        <taxon>Pleosporales</taxon>
        <taxon>Diademaceae</taxon>
        <taxon>Clathrospora</taxon>
    </lineage>
</organism>
<evidence type="ECO:0000256" key="2">
    <source>
        <dbReference type="ARBA" id="ARBA00004685"/>
    </source>
</evidence>
<evidence type="ECO:0000256" key="9">
    <source>
        <dbReference type="SAM" id="Phobius"/>
    </source>
</evidence>
<keyword evidence="9" id="KW-0472">Membrane</keyword>
<keyword evidence="7" id="KW-0503">Monooxygenase</keyword>
<evidence type="ECO:0000256" key="8">
    <source>
        <dbReference type="PIRSR" id="PIRSR602403-1"/>
    </source>
</evidence>
<dbReference type="GO" id="GO:0004497">
    <property type="term" value="F:monooxygenase activity"/>
    <property type="evidence" value="ECO:0007669"/>
    <property type="project" value="UniProtKB-KW"/>
</dbReference>
<keyword evidence="9" id="KW-1133">Transmembrane helix</keyword>
<dbReference type="Pfam" id="PF00067">
    <property type="entry name" value="p450"/>
    <property type="match status" value="1"/>
</dbReference>
<evidence type="ECO:0000256" key="5">
    <source>
        <dbReference type="ARBA" id="ARBA00023002"/>
    </source>
</evidence>
<proteinExistence type="inferred from homology"/>
<keyword evidence="4 8" id="KW-0479">Metal-binding</keyword>
<dbReference type="GO" id="GO:0016705">
    <property type="term" value="F:oxidoreductase activity, acting on paired donors, with incorporation or reduction of molecular oxygen"/>
    <property type="evidence" value="ECO:0007669"/>
    <property type="project" value="InterPro"/>
</dbReference>
<comment type="similarity">
    <text evidence="3">Belongs to the cytochrome P450 family.</text>
</comment>
<evidence type="ECO:0000256" key="7">
    <source>
        <dbReference type="ARBA" id="ARBA00023033"/>
    </source>
</evidence>
<protein>
    <submittedName>
        <fullName evidence="10">Putative cytochrome P450</fullName>
    </submittedName>
</protein>
<dbReference type="Proteomes" id="UP000800038">
    <property type="component" value="Unassembled WGS sequence"/>
</dbReference>
<dbReference type="SUPFAM" id="SSF48264">
    <property type="entry name" value="Cytochrome P450"/>
    <property type="match status" value="1"/>
</dbReference>
<reference evidence="10" key="1">
    <citation type="journal article" date="2020" name="Stud. Mycol.">
        <title>101 Dothideomycetes genomes: a test case for predicting lifestyles and emergence of pathogens.</title>
        <authorList>
            <person name="Haridas S."/>
            <person name="Albert R."/>
            <person name="Binder M."/>
            <person name="Bloem J."/>
            <person name="Labutti K."/>
            <person name="Salamov A."/>
            <person name="Andreopoulos B."/>
            <person name="Baker S."/>
            <person name="Barry K."/>
            <person name="Bills G."/>
            <person name="Bluhm B."/>
            <person name="Cannon C."/>
            <person name="Castanera R."/>
            <person name="Culley D."/>
            <person name="Daum C."/>
            <person name="Ezra D."/>
            <person name="Gonzalez J."/>
            <person name="Henrissat B."/>
            <person name="Kuo A."/>
            <person name="Liang C."/>
            <person name="Lipzen A."/>
            <person name="Lutzoni F."/>
            <person name="Magnuson J."/>
            <person name="Mondo S."/>
            <person name="Nolan M."/>
            <person name="Ohm R."/>
            <person name="Pangilinan J."/>
            <person name="Park H.-J."/>
            <person name="Ramirez L."/>
            <person name="Alfaro M."/>
            <person name="Sun H."/>
            <person name="Tritt A."/>
            <person name="Yoshinaga Y."/>
            <person name="Zwiers L.-H."/>
            <person name="Turgeon B."/>
            <person name="Goodwin S."/>
            <person name="Spatafora J."/>
            <person name="Crous P."/>
            <person name="Grigoriev I."/>
        </authorList>
    </citation>
    <scope>NUCLEOTIDE SEQUENCE</scope>
    <source>
        <strain evidence="10">CBS 161.51</strain>
    </source>
</reference>
<dbReference type="GO" id="GO:0005506">
    <property type="term" value="F:iron ion binding"/>
    <property type="evidence" value="ECO:0007669"/>
    <property type="project" value="InterPro"/>
</dbReference>
<dbReference type="CDD" id="cd11041">
    <property type="entry name" value="CYP503A1-like"/>
    <property type="match status" value="1"/>
</dbReference>
<dbReference type="OrthoDB" id="1844152at2759"/>
<name>A0A6A5SL56_9PLEO</name>
<comment type="pathway">
    <text evidence="2">Mycotoxin biosynthesis.</text>
</comment>
<keyword evidence="9" id="KW-0812">Transmembrane</keyword>
<keyword evidence="11" id="KW-1185">Reference proteome</keyword>
<dbReference type="AlphaFoldDB" id="A0A6A5SL56"/>
<keyword evidence="8" id="KW-0349">Heme</keyword>
<keyword evidence="6 8" id="KW-0408">Iron</keyword>
<dbReference type="PANTHER" id="PTHR46206:SF6">
    <property type="entry name" value="CYTOCHROME P450 MONOOXYGENASE AN1598-RELATED"/>
    <property type="match status" value="1"/>
</dbReference>
<dbReference type="InterPro" id="IPR001128">
    <property type="entry name" value="Cyt_P450"/>
</dbReference>
<feature type="binding site" description="axial binding residue" evidence="8">
    <location>
        <position position="470"/>
    </location>
    <ligand>
        <name>heme</name>
        <dbReference type="ChEBI" id="CHEBI:30413"/>
    </ligand>
    <ligandPart>
        <name>Fe</name>
        <dbReference type="ChEBI" id="CHEBI:18248"/>
    </ligandPart>
</feature>
<evidence type="ECO:0000256" key="1">
    <source>
        <dbReference type="ARBA" id="ARBA00001971"/>
    </source>
</evidence>
<evidence type="ECO:0000256" key="4">
    <source>
        <dbReference type="ARBA" id="ARBA00022723"/>
    </source>
</evidence>
<comment type="cofactor">
    <cofactor evidence="1 8">
        <name>heme</name>
        <dbReference type="ChEBI" id="CHEBI:30413"/>
    </cofactor>
</comment>
<dbReference type="GO" id="GO:0020037">
    <property type="term" value="F:heme binding"/>
    <property type="evidence" value="ECO:0007669"/>
    <property type="project" value="InterPro"/>
</dbReference>
<sequence length="531" mass="60620">MSAAKMQNTSDIVSYPTLATQYWLYPIVFTLFYYGYDLISGWKSAKKNGELPLHGPLPTLLPPFVLNLVYAAKAASLMEDGFRRFKDKAYQLLRNDGSMVVLPASLLEELSALPSTIASPHSALERDLLGDHTGLDVILETRMHHTIVQRKLTPRLSTLTSYLEKELTLAFDEYFPACDEWTEFQPYQVFAKVSARLSARALVGPELCHDATWLDISVNYTENLFRTIVILRLFPGWTHRIIRYILPSYWKGKNYIQKAKDLLGPIIQNLLDKGDNEHWTPSTSEEQANVLHWLADAAKGNDRDANTLSHVQVLLALASVHTTLLRMVNVLYDVAGSPDHFSLLNSEIEDVRYQQPSWPSSVYGKLDKLDSVLRESQRMSPPTTVGLKRLFKQPYTFSTGLHISKGSYVCLPIFAIENDPEVTPNPAKFDGLRSYRLRQEYESGDRKRDDHLFSSMEPTVLNFGYGKSACPGRQFASLIIKMVFVKLFTEYEVKFLDGEERPQNLMAHEFLFCWPWHKMLVKRKFDGACPF</sequence>
<dbReference type="PRINTS" id="PR00465">
    <property type="entry name" value="EP450IV"/>
</dbReference>
<gene>
    <name evidence="10" type="ORF">EJ02DRAFT_405746</name>
</gene>
<feature type="transmembrane region" description="Helical" evidence="9">
    <location>
        <begin position="12"/>
        <end position="36"/>
    </location>
</feature>
<evidence type="ECO:0000313" key="11">
    <source>
        <dbReference type="Proteomes" id="UP000800038"/>
    </source>
</evidence>